<evidence type="ECO:0000259" key="8">
    <source>
        <dbReference type="Pfam" id="PF02714"/>
    </source>
</evidence>
<evidence type="ECO:0000313" key="13">
    <source>
        <dbReference type="Proteomes" id="UP001271007"/>
    </source>
</evidence>
<feature type="domain" description="CSC1/OSCA1-like N-terminal transmembrane" evidence="10">
    <location>
        <begin position="32"/>
        <end position="181"/>
    </location>
</feature>
<keyword evidence="3" id="KW-0813">Transport</keyword>
<feature type="transmembrane region" description="Helical" evidence="7">
    <location>
        <begin position="497"/>
        <end position="524"/>
    </location>
</feature>
<keyword evidence="5 7" id="KW-1133">Transmembrane helix</keyword>
<organism evidence="12 13">
    <name type="scientific">Extremus antarcticus</name>
    <dbReference type="NCBI Taxonomy" id="702011"/>
    <lineage>
        <taxon>Eukaryota</taxon>
        <taxon>Fungi</taxon>
        <taxon>Dikarya</taxon>
        <taxon>Ascomycota</taxon>
        <taxon>Pezizomycotina</taxon>
        <taxon>Dothideomycetes</taxon>
        <taxon>Dothideomycetidae</taxon>
        <taxon>Mycosphaerellales</taxon>
        <taxon>Extremaceae</taxon>
        <taxon>Extremus</taxon>
    </lineage>
</organism>
<evidence type="ECO:0000313" key="12">
    <source>
        <dbReference type="EMBL" id="KAK3057486.1"/>
    </source>
</evidence>
<dbReference type="AlphaFoldDB" id="A0AAJ0GH73"/>
<dbReference type="PANTHER" id="PTHR13018">
    <property type="entry name" value="PROBABLE MEMBRANE PROTEIN DUF221-RELATED"/>
    <property type="match status" value="1"/>
</dbReference>
<dbReference type="PANTHER" id="PTHR13018:SF26">
    <property type="entry name" value="DOMAIN PROTEIN, PUTATIVE (AFU_ORTHOLOGUE AFUA_5G10920)-RELATED"/>
    <property type="match status" value="1"/>
</dbReference>
<feature type="transmembrane region" description="Helical" evidence="7">
    <location>
        <begin position="585"/>
        <end position="603"/>
    </location>
</feature>
<evidence type="ECO:0000256" key="5">
    <source>
        <dbReference type="ARBA" id="ARBA00022989"/>
    </source>
</evidence>
<name>A0AAJ0GH73_9PEZI</name>
<protein>
    <submittedName>
        <fullName evidence="12">Phosphate metabolism protein 7</fullName>
    </submittedName>
</protein>
<sequence>MASGDATHALLPRATQQTGSHRDSQGSSLSGLLSTLIPVFIISSVVFILFLVCRKRADRVYQPRSYLPALRNWQRSPKQTTGFLGWRKEYSMLRDDFVLGHASIDNYLWLRFFRMLTIMCLVGCFITWPVLFPVNATGTAPDTTGLDVLTMSHVLPGPKYYGQAIMAWLFLGWVMFLIWRESHYFVRLQQHYFLSPYQKARISTRTVLYINVPEESRNEEVVRRDFAGVRKVWLVTVPEKLAEDVQERDKAATKLETGEMKLLTSHTKRQMKAEKKGTAVLPSNNQDGSRNAVVVHEKDKPSHRLPILKFLPLGKKVNTVDWSRSELHRLVPKIATDQHAARHDRTQPQGALFVEFESVLAAHSALLQNGIKNKHKMTPKEIGMTPDEVLWKNVIKSYATVHLMNILCTAFVWFLCIFWTIPVAVIGAISNINSLTNMVPFLSFINHIPPVILGLVTGLLPVILLIVLMMLVPIIMGVMAKMFEPTMGLVQLKVQGWYFPFQVIQVFLITTFASGAAAVVTQIINDPSGAPALLAKNLPRASNFYISYFIVFGLMTAAMQFLNVAPLLFFLVLGKILDKTPRKQYNRYVNLGGLGWGALYPKFTNLGVIALSYSCIAPLILGFATIGFYLLYLGFKYNMFFTLGTNVSTRGESYARALIQLITGIYLAEFCLIGLFAIGIGQTNQSIGPLVLMLVFLVATIAWHVIMKRSLKKLRADLPGEGAAGLVSQLEHPNGGADIEKNGVNPNGHHNGQAYNQNAYNGRTDGYAHDPQSNMGDSYNGQGYNGHTHGDMPAKEHANIAPAAKPSMMTRIKAFFKPQQAASNVITAISPLLATPSRPYTRQEEEDAYVHPAIISECPIVWIAHDKYGVSGQEVMASRQKIGEGFEMTDDQAWFDDKGKVQWSQEIEKAPIWEDEPAY</sequence>
<dbReference type="Pfam" id="PF13967">
    <property type="entry name" value="RSN1_TM"/>
    <property type="match status" value="1"/>
</dbReference>
<keyword evidence="4 7" id="KW-0812">Transmembrane</keyword>
<dbReference type="Pfam" id="PF14703">
    <property type="entry name" value="PHM7_cyt"/>
    <property type="match status" value="1"/>
</dbReference>
<keyword evidence="6 7" id="KW-0472">Membrane</keyword>
<feature type="transmembrane region" description="Helical" evidence="7">
    <location>
        <begin position="112"/>
        <end position="131"/>
    </location>
</feature>
<proteinExistence type="inferred from homology"/>
<dbReference type="InterPro" id="IPR045122">
    <property type="entry name" value="Csc1-like"/>
</dbReference>
<evidence type="ECO:0000259" key="11">
    <source>
        <dbReference type="Pfam" id="PF14703"/>
    </source>
</evidence>
<feature type="transmembrane region" description="Helical" evidence="7">
    <location>
        <begin position="609"/>
        <end position="633"/>
    </location>
</feature>
<evidence type="ECO:0000256" key="4">
    <source>
        <dbReference type="ARBA" id="ARBA00022692"/>
    </source>
</evidence>
<dbReference type="Pfam" id="PF02714">
    <property type="entry name" value="RSN1_7TM"/>
    <property type="match status" value="1"/>
</dbReference>
<feature type="transmembrane region" description="Helical" evidence="7">
    <location>
        <begin position="686"/>
        <end position="706"/>
    </location>
</feature>
<evidence type="ECO:0000259" key="10">
    <source>
        <dbReference type="Pfam" id="PF13967"/>
    </source>
</evidence>
<evidence type="ECO:0000256" key="6">
    <source>
        <dbReference type="ARBA" id="ARBA00023136"/>
    </source>
</evidence>
<evidence type="ECO:0000259" key="9">
    <source>
        <dbReference type="Pfam" id="PF12621"/>
    </source>
</evidence>
<dbReference type="GO" id="GO:0005886">
    <property type="term" value="C:plasma membrane"/>
    <property type="evidence" value="ECO:0007669"/>
    <property type="project" value="TreeGrafter"/>
</dbReference>
<dbReference type="Pfam" id="PF12621">
    <property type="entry name" value="PHM7_ext"/>
    <property type="match status" value="1"/>
</dbReference>
<evidence type="ECO:0000256" key="3">
    <source>
        <dbReference type="ARBA" id="ARBA00022448"/>
    </source>
</evidence>
<evidence type="ECO:0000256" key="1">
    <source>
        <dbReference type="ARBA" id="ARBA00004141"/>
    </source>
</evidence>
<dbReference type="InterPro" id="IPR032880">
    <property type="entry name" value="CSC1/OSCA1-like_N"/>
</dbReference>
<keyword evidence="13" id="KW-1185">Reference proteome</keyword>
<feature type="transmembrane region" description="Helical" evidence="7">
    <location>
        <begin position="452"/>
        <end position="476"/>
    </location>
</feature>
<evidence type="ECO:0000256" key="7">
    <source>
        <dbReference type="SAM" id="Phobius"/>
    </source>
</evidence>
<feature type="transmembrane region" description="Helical" evidence="7">
    <location>
        <begin position="654"/>
        <end position="680"/>
    </location>
</feature>
<feature type="domain" description="CSC1/OSCA1-like 7TM region" evidence="8">
    <location>
        <begin position="406"/>
        <end position="676"/>
    </location>
</feature>
<feature type="domain" description="10TM putative phosphate transporter extracellular tail" evidence="9">
    <location>
        <begin position="815"/>
        <end position="911"/>
    </location>
</feature>
<comment type="caution">
    <text evidence="12">The sequence shown here is derived from an EMBL/GenBank/DDBJ whole genome shotgun (WGS) entry which is preliminary data.</text>
</comment>
<dbReference type="Proteomes" id="UP001271007">
    <property type="component" value="Unassembled WGS sequence"/>
</dbReference>
<feature type="domain" description="CSC1/OSCA1-like cytosolic" evidence="11">
    <location>
        <begin position="205"/>
        <end position="393"/>
    </location>
</feature>
<dbReference type="InterPro" id="IPR027815">
    <property type="entry name" value="CSC1/OSCA1-like_cyt"/>
</dbReference>
<dbReference type="InterPro" id="IPR022257">
    <property type="entry name" value="PHM7_ext"/>
</dbReference>
<dbReference type="InterPro" id="IPR003864">
    <property type="entry name" value="CSC1/OSCA1-like_7TM"/>
</dbReference>
<dbReference type="GO" id="GO:0005227">
    <property type="term" value="F:calcium-activated cation channel activity"/>
    <property type="evidence" value="ECO:0007669"/>
    <property type="project" value="InterPro"/>
</dbReference>
<accession>A0AAJ0GH73</accession>
<evidence type="ECO:0000256" key="2">
    <source>
        <dbReference type="ARBA" id="ARBA00007779"/>
    </source>
</evidence>
<dbReference type="EMBL" id="JAWDJX010000003">
    <property type="protein sequence ID" value="KAK3057486.1"/>
    <property type="molecule type" value="Genomic_DNA"/>
</dbReference>
<comment type="similarity">
    <text evidence="2">Belongs to the CSC1 (TC 1.A.17) family.</text>
</comment>
<feature type="transmembrane region" description="Helical" evidence="7">
    <location>
        <begin position="406"/>
        <end position="432"/>
    </location>
</feature>
<feature type="transmembrane region" description="Helical" evidence="7">
    <location>
        <begin position="160"/>
        <end position="179"/>
    </location>
</feature>
<feature type="transmembrane region" description="Helical" evidence="7">
    <location>
        <begin position="32"/>
        <end position="53"/>
    </location>
</feature>
<gene>
    <name evidence="12" type="primary">PHM7_1</name>
    <name evidence="12" type="ORF">LTR09_001670</name>
</gene>
<comment type="subcellular location">
    <subcellularLocation>
        <location evidence="1">Membrane</location>
        <topology evidence="1">Multi-pass membrane protein</topology>
    </subcellularLocation>
</comment>
<reference evidence="12" key="1">
    <citation type="submission" date="2023-04" db="EMBL/GenBank/DDBJ databases">
        <title>Black Yeasts Isolated from many extreme environments.</title>
        <authorList>
            <person name="Coleine C."/>
            <person name="Stajich J.E."/>
            <person name="Selbmann L."/>
        </authorList>
    </citation>
    <scope>NUCLEOTIDE SEQUENCE</scope>
    <source>
        <strain evidence="12">CCFEE 5312</strain>
    </source>
</reference>
<feature type="transmembrane region" description="Helical" evidence="7">
    <location>
        <begin position="544"/>
        <end position="573"/>
    </location>
</feature>